<comment type="caution">
    <text evidence="2">The sequence shown here is derived from an EMBL/GenBank/DDBJ whole genome shotgun (WGS) entry which is preliminary data.</text>
</comment>
<evidence type="ECO:0000256" key="1">
    <source>
        <dbReference type="SAM" id="SignalP"/>
    </source>
</evidence>
<evidence type="ECO:0000313" key="2">
    <source>
        <dbReference type="EMBL" id="TMS34012.1"/>
    </source>
</evidence>
<feature type="signal peptide" evidence="1">
    <location>
        <begin position="1"/>
        <end position="22"/>
    </location>
</feature>
<dbReference type="Proteomes" id="UP000298663">
    <property type="component" value="Unassembled WGS sequence"/>
</dbReference>
<keyword evidence="1" id="KW-0732">Signal</keyword>
<reference evidence="2 3" key="1">
    <citation type="journal article" date="2015" name="Genome Biol.">
        <title>Comparative genomics of Steinernema reveals deeply conserved gene regulatory networks.</title>
        <authorList>
            <person name="Dillman A.R."/>
            <person name="Macchietto M."/>
            <person name="Porter C.F."/>
            <person name="Rogers A."/>
            <person name="Williams B."/>
            <person name="Antoshechkin I."/>
            <person name="Lee M.M."/>
            <person name="Goodwin Z."/>
            <person name="Lu X."/>
            <person name="Lewis E.E."/>
            <person name="Goodrich-Blair H."/>
            <person name="Stock S.P."/>
            <person name="Adams B.J."/>
            <person name="Sternberg P.W."/>
            <person name="Mortazavi A."/>
        </authorList>
    </citation>
    <scope>NUCLEOTIDE SEQUENCE [LARGE SCALE GENOMIC DNA]</scope>
    <source>
        <strain evidence="2 3">ALL</strain>
    </source>
</reference>
<evidence type="ECO:0000313" key="3">
    <source>
        <dbReference type="Proteomes" id="UP000298663"/>
    </source>
</evidence>
<dbReference type="EMBL" id="AZBU02000001">
    <property type="protein sequence ID" value="TMS34012.1"/>
    <property type="molecule type" value="Genomic_DNA"/>
</dbReference>
<name>A0A4U8UM68_STECR</name>
<protein>
    <submittedName>
        <fullName evidence="2">Uncharacterized protein</fullName>
    </submittedName>
</protein>
<dbReference type="AlphaFoldDB" id="A0A4U8UM68"/>
<accession>A0A4U8UM68</accession>
<feature type="chain" id="PRO_5020439937" evidence="1">
    <location>
        <begin position="23"/>
        <end position="108"/>
    </location>
</feature>
<organism evidence="2 3">
    <name type="scientific">Steinernema carpocapsae</name>
    <name type="common">Entomopathogenic nematode</name>
    <dbReference type="NCBI Taxonomy" id="34508"/>
    <lineage>
        <taxon>Eukaryota</taxon>
        <taxon>Metazoa</taxon>
        <taxon>Ecdysozoa</taxon>
        <taxon>Nematoda</taxon>
        <taxon>Chromadorea</taxon>
        <taxon>Rhabditida</taxon>
        <taxon>Tylenchina</taxon>
        <taxon>Panagrolaimomorpha</taxon>
        <taxon>Strongyloidoidea</taxon>
        <taxon>Steinernematidae</taxon>
        <taxon>Steinernema</taxon>
    </lineage>
</organism>
<keyword evidence="3" id="KW-1185">Reference proteome</keyword>
<sequence length="108" mass="12045">MGSSRNGSITLIFIQLLALVCGIPDLLQTQRTQRAAKLFIKKDDHHVSAFNSDINSFDTLAGIGLGKRNVVATSAPYHRYFQQKMSSSDYAANLNLYRTSELLARLRL</sequence>
<gene>
    <name evidence="2" type="ORF">L596_001679</name>
</gene>
<reference evidence="2 3" key="2">
    <citation type="journal article" date="2019" name="G3 (Bethesda)">
        <title>Hybrid Assembly of the Genome of the Entomopathogenic Nematode Steinernema carpocapsae Identifies the X-Chromosome.</title>
        <authorList>
            <person name="Serra L."/>
            <person name="Macchietto M."/>
            <person name="Macias-Munoz A."/>
            <person name="McGill C.J."/>
            <person name="Rodriguez I.M."/>
            <person name="Rodriguez B."/>
            <person name="Murad R."/>
            <person name="Mortazavi A."/>
        </authorList>
    </citation>
    <scope>NUCLEOTIDE SEQUENCE [LARGE SCALE GENOMIC DNA]</scope>
    <source>
        <strain evidence="2 3">ALL</strain>
    </source>
</reference>
<proteinExistence type="predicted"/>